<dbReference type="AlphaFoldDB" id="A0A1D1VMY8"/>
<protein>
    <submittedName>
        <fullName evidence="1">Uncharacterized protein</fullName>
    </submittedName>
</protein>
<dbReference type="EMBL" id="BDGG01000009">
    <property type="protein sequence ID" value="GAV02982.1"/>
    <property type="molecule type" value="Genomic_DNA"/>
</dbReference>
<evidence type="ECO:0000313" key="2">
    <source>
        <dbReference type="Proteomes" id="UP000186922"/>
    </source>
</evidence>
<dbReference type="Proteomes" id="UP000186922">
    <property type="component" value="Unassembled WGS sequence"/>
</dbReference>
<proteinExistence type="predicted"/>
<sequence length="197" mass="22189">MPRSEKMTNVTRFTSLYGLLIVSLYSKKLPGGNAAALAGGSGRSFMPQDRHLYFSPSRNLFGTMSGDSKWASFPKKDLSALLSDPEVETNRQQKRSLEHFIDDSNSFYGLNYFGDYEMPYDYPQAQIEAPLTNMAKRFGRVQYRSEKPLSQWLHSNFSPEGDSSDILTESLQSGSFSGKHSLKPKGPNTLFKMRLFG</sequence>
<evidence type="ECO:0000313" key="1">
    <source>
        <dbReference type="EMBL" id="GAV02982.1"/>
    </source>
</evidence>
<keyword evidence="2" id="KW-1185">Reference proteome</keyword>
<accession>A0A1D1VMY8</accession>
<name>A0A1D1VMY8_RAMVA</name>
<reference evidence="1 2" key="1">
    <citation type="journal article" date="2016" name="Nat. Commun.">
        <title>Extremotolerant tardigrade genome and improved radiotolerance of human cultured cells by tardigrade-unique protein.</title>
        <authorList>
            <person name="Hashimoto T."/>
            <person name="Horikawa D.D."/>
            <person name="Saito Y."/>
            <person name="Kuwahara H."/>
            <person name="Kozuka-Hata H."/>
            <person name="Shin-I T."/>
            <person name="Minakuchi Y."/>
            <person name="Ohishi K."/>
            <person name="Motoyama A."/>
            <person name="Aizu T."/>
            <person name="Enomoto A."/>
            <person name="Kondo K."/>
            <person name="Tanaka S."/>
            <person name="Hara Y."/>
            <person name="Koshikawa S."/>
            <person name="Sagara H."/>
            <person name="Miura T."/>
            <person name="Yokobori S."/>
            <person name="Miyagawa K."/>
            <person name="Suzuki Y."/>
            <person name="Kubo T."/>
            <person name="Oyama M."/>
            <person name="Kohara Y."/>
            <person name="Fujiyama A."/>
            <person name="Arakawa K."/>
            <person name="Katayama T."/>
            <person name="Toyoda A."/>
            <person name="Kunieda T."/>
        </authorList>
    </citation>
    <scope>NUCLEOTIDE SEQUENCE [LARGE SCALE GENOMIC DNA]</scope>
    <source>
        <strain evidence="1 2">YOKOZUNA-1</strain>
    </source>
</reference>
<gene>
    <name evidence="1" type="primary">RvY_13476-1</name>
    <name evidence="1" type="synonym">RvY_13476.1</name>
    <name evidence="1" type="ORF">RvY_13476</name>
</gene>
<comment type="caution">
    <text evidence="1">The sequence shown here is derived from an EMBL/GenBank/DDBJ whole genome shotgun (WGS) entry which is preliminary data.</text>
</comment>
<organism evidence="1 2">
    <name type="scientific">Ramazzottius varieornatus</name>
    <name type="common">Water bear</name>
    <name type="synonym">Tardigrade</name>
    <dbReference type="NCBI Taxonomy" id="947166"/>
    <lineage>
        <taxon>Eukaryota</taxon>
        <taxon>Metazoa</taxon>
        <taxon>Ecdysozoa</taxon>
        <taxon>Tardigrada</taxon>
        <taxon>Eutardigrada</taxon>
        <taxon>Parachela</taxon>
        <taxon>Hypsibioidea</taxon>
        <taxon>Ramazzottiidae</taxon>
        <taxon>Ramazzottius</taxon>
    </lineage>
</organism>